<evidence type="ECO:0000313" key="3">
    <source>
        <dbReference type="Proteomes" id="UP000245469"/>
    </source>
</evidence>
<dbReference type="Proteomes" id="UP000245469">
    <property type="component" value="Unassembled WGS sequence"/>
</dbReference>
<proteinExistence type="predicted"/>
<evidence type="ECO:0000259" key="1">
    <source>
        <dbReference type="Pfam" id="PF12697"/>
    </source>
</evidence>
<dbReference type="InterPro" id="IPR050266">
    <property type="entry name" value="AB_hydrolase_sf"/>
</dbReference>
<sequence>MSAGGLAGEVHGNGPDILLLHGVGLDRRMWDRVWPELARTHRVHLVDLPGHGGSGPVRRGSTLADIAQRVADAMPAPGHVVGFSLGGLVAQELALDHPELVTRLSLVSTVADRTADQRRAVLARLQAATDDFEASARASVDRWFSAAWHEREPDLADEVLKVLLSNDRESYLACYEVFARADEELWPRLAQISAPTVVVTGEDDGGSTPAMTRALAAAVPDARAVVVPNTRHLLPLERPQELLEVLLRQG</sequence>
<dbReference type="InterPro" id="IPR000073">
    <property type="entry name" value="AB_hydrolase_1"/>
</dbReference>
<dbReference type="InterPro" id="IPR029058">
    <property type="entry name" value="AB_hydrolase_fold"/>
</dbReference>
<dbReference type="RefSeq" id="WP_211319321.1">
    <property type="nucleotide sequence ID" value="NZ_QGDQ01000007.1"/>
</dbReference>
<keyword evidence="3" id="KW-1185">Reference proteome</keyword>
<gene>
    <name evidence="2" type="ORF">BXY45_10727</name>
</gene>
<name>A0A316A9G7_9ACTN</name>
<feature type="domain" description="AB hydrolase-1" evidence="1">
    <location>
        <begin position="17"/>
        <end position="244"/>
    </location>
</feature>
<evidence type="ECO:0000313" key="2">
    <source>
        <dbReference type="EMBL" id="PWJ54331.1"/>
    </source>
</evidence>
<dbReference type="SUPFAM" id="SSF53474">
    <property type="entry name" value="alpha/beta-Hydrolases"/>
    <property type="match status" value="1"/>
</dbReference>
<comment type="caution">
    <text evidence="2">The sequence shown here is derived from an EMBL/GenBank/DDBJ whole genome shotgun (WGS) entry which is preliminary data.</text>
</comment>
<reference evidence="2 3" key="1">
    <citation type="submission" date="2018-03" db="EMBL/GenBank/DDBJ databases">
        <title>Genomic Encyclopedia of Archaeal and Bacterial Type Strains, Phase II (KMG-II): from individual species to whole genera.</title>
        <authorList>
            <person name="Goeker M."/>
        </authorList>
    </citation>
    <scope>NUCLEOTIDE SEQUENCE [LARGE SCALE GENOMIC DNA]</scope>
    <source>
        <strain evidence="2 3">DSM 44889</strain>
    </source>
</reference>
<dbReference type="GO" id="GO:0016020">
    <property type="term" value="C:membrane"/>
    <property type="evidence" value="ECO:0007669"/>
    <property type="project" value="TreeGrafter"/>
</dbReference>
<dbReference type="PANTHER" id="PTHR43798:SF33">
    <property type="entry name" value="HYDROLASE, PUTATIVE (AFU_ORTHOLOGUE AFUA_2G14860)-RELATED"/>
    <property type="match status" value="1"/>
</dbReference>
<dbReference type="Gene3D" id="3.40.50.1820">
    <property type="entry name" value="alpha/beta hydrolase"/>
    <property type="match status" value="1"/>
</dbReference>
<dbReference type="AlphaFoldDB" id="A0A316A9G7"/>
<organism evidence="2 3">
    <name type="scientific">Quadrisphaera granulorum</name>
    <dbReference type="NCBI Taxonomy" id="317664"/>
    <lineage>
        <taxon>Bacteria</taxon>
        <taxon>Bacillati</taxon>
        <taxon>Actinomycetota</taxon>
        <taxon>Actinomycetes</taxon>
        <taxon>Kineosporiales</taxon>
        <taxon>Kineosporiaceae</taxon>
        <taxon>Quadrisphaera</taxon>
    </lineage>
</organism>
<accession>A0A316A9G7</accession>
<dbReference type="PANTHER" id="PTHR43798">
    <property type="entry name" value="MONOACYLGLYCEROL LIPASE"/>
    <property type="match status" value="1"/>
</dbReference>
<dbReference type="GO" id="GO:0003824">
    <property type="term" value="F:catalytic activity"/>
    <property type="evidence" value="ECO:0007669"/>
    <property type="project" value="UniProtKB-ARBA"/>
</dbReference>
<protein>
    <submittedName>
        <fullName evidence="2">Pimeloyl-ACP methyl ester carboxylesterase</fullName>
    </submittedName>
</protein>
<dbReference type="EMBL" id="QGDQ01000007">
    <property type="protein sequence ID" value="PWJ54331.1"/>
    <property type="molecule type" value="Genomic_DNA"/>
</dbReference>
<dbReference type="Pfam" id="PF12697">
    <property type="entry name" value="Abhydrolase_6"/>
    <property type="match status" value="1"/>
</dbReference>